<dbReference type="Proteomes" id="UP001151760">
    <property type="component" value="Unassembled WGS sequence"/>
</dbReference>
<dbReference type="Gene3D" id="2.40.70.10">
    <property type="entry name" value="Acid Proteases"/>
    <property type="match status" value="1"/>
</dbReference>
<reference evidence="2" key="2">
    <citation type="submission" date="2022-01" db="EMBL/GenBank/DDBJ databases">
        <authorList>
            <person name="Yamashiro T."/>
            <person name="Shiraishi A."/>
            <person name="Satake H."/>
            <person name="Nakayama K."/>
        </authorList>
    </citation>
    <scope>NUCLEOTIDE SEQUENCE</scope>
</reference>
<dbReference type="PANTHER" id="PTHR33067">
    <property type="entry name" value="RNA-DIRECTED DNA POLYMERASE-RELATED"/>
    <property type="match status" value="1"/>
</dbReference>
<sequence>MPTKMKDPKLFTLPFRLGDSKPIDTLADLGSCVNLILLYIFKTLNVGILEETKNFLGLADGTRSYPVGIVKNVEVHVGKLKLLEKFYVIYMEKDPTCPLLVRRGFLATTSVVIDCKKAKIAVEERVTRSIFGAKEIKLGYVDTPYLTTLSNWKSYELQPSTNYIAIPINLMGNMWESKNLIEKKIDWKKPPKEGDGAWHIRIEIINLDGESFDKTFQSIPTTRKLCEKERFNTIITSLKALDESFSSRNHVRKFLRALPTKWRPKVTAIEESKDLSTLPLDELIGNLKVYEVVLEKDSKISKSKKEKYKSLALKVRKVLSEEEASFSDSEDEEYAMVVRPKVKQEPDEWIKDSGCSRHMTGNKGLFSSYKAIDGETMRVEESLNVRFDESPPPKSSPLVDDDILESEIIENQEKDLEIKENEPLNKLIVNIKETKDHPIDSVKEPKNVKEAVQDCGKLEGGGE</sequence>
<protein>
    <submittedName>
        <fullName evidence="2">DUF4219 domain-containing protein</fullName>
    </submittedName>
</protein>
<accession>A0ABQ4YC54</accession>
<proteinExistence type="predicted"/>
<name>A0ABQ4YC54_9ASTR</name>
<dbReference type="EMBL" id="BQNB010010288">
    <property type="protein sequence ID" value="GJS75223.1"/>
    <property type="molecule type" value="Genomic_DNA"/>
</dbReference>
<dbReference type="InterPro" id="IPR054722">
    <property type="entry name" value="PolX-like_BBD"/>
</dbReference>
<feature type="domain" description="Retrovirus-related Pol polyprotein from transposon TNT 1-94-like beta-barrel" evidence="1">
    <location>
        <begin position="349"/>
        <end position="381"/>
    </location>
</feature>
<dbReference type="CDD" id="cd00303">
    <property type="entry name" value="retropepsin_like"/>
    <property type="match status" value="1"/>
</dbReference>
<dbReference type="InterPro" id="IPR021109">
    <property type="entry name" value="Peptidase_aspartic_dom_sf"/>
</dbReference>
<gene>
    <name evidence="2" type="ORF">Tco_0725104</name>
</gene>
<dbReference type="Pfam" id="PF22936">
    <property type="entry name" value="Pol_BBD"/>
    <property type="match status" value="1"/>
</dbReference>
<keyword evidence="3" id="KW-1185">Reference proteome</keyword>
<evidence type="ECO:0000313" key="2">
    <source>
        <dbReference type="EMBL" id="GJS75223.1"/>
    </source>
</evidence>
<evidence type="ECO:0000313" key="3">
    <source>
        <dbReference type="Proteomes" id="UP001151760"/>
    </source>
</evidence>
<reference evidence="2" key="1">
    <citation type="journal article" date="2022" name="Int. J. Mol. Sci.">
        <title>Draft Genome of Tanacetum Coccineum: Genomic Comparison of Closely Related Tanacetum-Family Plants.</title>
        <authorList>
            <person name="Yamashiro T."/>
            <person name="Shiraishi A."/>
            <person name="Nakayama K."/>
            <person name="Satake H."/>
        </authorList>
    </citation>
    <scope>NUCLEOTIDE SEQUENCE</scope>
</reference>
<organism evidence="2 3">
    <name type="scientific">Tanacetum coccineum</name>
    <dbReference type="NCBI Taxonomy" id="301880"/>
    <lineage>
        <taxon>Eukaryota</taxon>
        <taxon>Viridiplantae</taxon>
        <taxon>Streptophyta</taxon>
        <taxon>Embryophyta</taxon>
        <taxon>Tracheophyta</taxon>
        <taxon>Spermatophyta</taxon>
        <taxon>Magnoliopsida</taxon>
        <taxon>eudicotyledons</taxon>
        <taxon>Gunneridae</taxon>
        <taxon>Pentapetalae</taxon>
        <taxon>asterids</taxon>
        <taxon>campanulids</taxon>
        <taxon>Asterales</taxon>
        <taxon>Asteraceae</taxon>
        <taxon>Asteroideae</taxon>
        <taxon>Anthemideae</taxon>
        <taxon>Anthemidinae</taxon>
        <taxon>Tanacetum</taxon>
    </lineage>
</organism>
<evidence type="ECO:0000259" key="1">
    <source>
        <dbReference type="Pfam" id="PF22936"/>
    </source>
</evidence>
<comment type="caution">
    <text evidence="2">The sequence shown here is derived from an EMBL/GenBank/DDBJ whole genome shotgun (WGS) entry which is preliminary data.</text>
</comment>
<dbReference type="PANTHER" id="PTHR33067:SF9">
    <property type="entry name" value="RNA-DIRECTED DNA POLYMERASE"/>
    <property type="match status" value="1"/>
</dbReference>